<evidence type="ECO:0000313" key="5">
    <source>
        <dbReference type="Proteomes" id="UP000739538"/>
    </source>
</evidence>
<dbReference type="AlphaFoldDB" id="A0A956SBD6"/>
<dbReference type="Proteomes" id="UP000739538">
    <property type="component" value="Unassembled WGS sequence"/>
</dbReference>
<dbReference type="PROSITE" id="PS50110">
    <property type="entry name" value="RESPONSE_REGULATORY"/>
    <property type="match status" value="1"/>
</dbReference>
<evidence type="ECO:0000313" key="4">
    <source>
        <dbReference type="EMBL" id="MCA9754221.1"/>
    </source>
</evidence>
<dbReference type="GO" id="GO:0000160">
    <property type="term" value="P:phosphorelay signal transduction system"/>
    <property type="evidence" value="ECO:0007669"/>
    <property type="project" value="InterPro"/>
</dbReference>
<dbReference type="Pfam" id="PF00072">
    <property type="entry name" value="Response_reg"/>
    <property type="match status" value="1"/>
</dbReference>
<dbReference type="InterPro" id="IPR011006">
    <property type="entry name" value="CheY-like_superfamily"/>
</dbReference>
<organism evidence="4 5">
    <name type="scientific">Eiseniibacteriota bacterium</name>
    <dbReference type="NCBI Taxonomy" id="2212470"/>
    <lineage>
        <taxon>Bacteria</taxon>
        <taxon>Candidatus Eiseniibacteriota</taxon>
    </lineage>
</organism>
<keyword evidence="1 2" id="KW-0597">Phosphoprotein</keyword>
<dbReference type="CDD" id="cd00156">
    <property type="entry name" value="REC"/>
    <property type="match status" value="1"/>
</dbReference>
<dbReference type="InterPro" id="IPR050595">
    <property type="entry name" value="Bact_response_regulator"/>
</dbReference>
<dbReference type="PANTHER" id="PTHR44591">
    <property type="entry name" value="STRESS RESPONSE REGULATOR PROTEIN 1"/>
    <property type="match status" value="1"/>
</dbReference>
<evidence type="ECO:0000256" key="2">
    <source>
        <dbReference type="PROSITE-ProRule" id="PRU00169"/>
    </source>
</evidence>
<dbReference type="Gene3D" id="3.40.50.2300">
    <property type="match status" value="1"/>
</dbReference>
<reference evidence="4" key="1">
    <citation type="submission" date="2020-04" db="EMBL/GenBank/DDBJ databases">
        <authorList>
            <person name="Zhang T."/>
        </authorList>
    </citation>
    <scope>NUCLEOTIDE SEQUENCE</scope>
    <source>
        <strain evidence="4">HKST-UBA02</strain>
    </source>
</reference>
<dbReference type="PANTHER" id="PTHR44591:SF3">
    <property type="entry name" value="RESPONSE REGULATORY DOMAIN-CONTAINING PROTEIN"/>
    <property type="match status" value="1"/>
</dbReference>
<feature type="modified residue" description="4-aspartylphosphate" evidence="2">
    <location>
        <position position="55"/>
    </location>
</feature>
<evidence type="ECO:0000256" key="1">
    <source>
        <dbReference type="ARBA" id="ARBA00022553"/>
    </source>
</evidence>
<dbReference type="SMART" id="SM00448">
    <property type="entry name" value="REC"/>
    <property type="match status" value="1"/>
</dbReference>
<protein>
    <submittedName>
        <fullName evidence="4">Response regulator</fullName>
    </submittedName>
</protein>
<proteinExistence type="predicted"/>
<reference evidence="4" key="2">
    <citation type="journal article" date="2021" name="Microbiome">
        <title>Successional dynamics and alternative stable states in a saline activated sludge microbial community over 9 years.</title>
        <authorList>
            <person name="Wang Y."/>
            <person name="Ye J."/>
            <person name="Ju F."/>
            <person name="Liu L."/>
            <person name="Boyd J.A."/>
            <person name="Deng Y."/>
            <person name="Parks D.H."/>
            <person name="Jiang X."/>
            <person name="Yin X."/>
            <person name="Woodcroft B.J."/>
            <person name="Tyson G.W."/>
            <person name="Hugenholtz P."/>
            <person name="Polz M.F."/>
            <person name="Zhang T."/>
        </authorList>
    </citation>
    <scope>NUCLEOTIDE SEQUENCE</scope>
    <source>
        <strain evidence="4">HKST-UBA02</strain>
    </source>
</reference>
<gene>
    <name evidence="4" type="ORF">KDA27_00350</name>
</gene>
<name>A0A956SBD6_UNCEI</name>
<feature type="domain" description="Response regulatory" evidence="3">
    <location>
        <begin position="6"/>
        <end position="124"/>
    </location>
</feature>
<dbReference type="InterPro" id="IPR001789">
    <property type="entry name" value="Sig_transdc_resp-reg_receiver"/>
</dbReference>
<comment type="caution">
    <text evidence="4">The sequence shown here is derived from an EMBL/GenBank/DDBJ whole genome shotgun (WGS) entry which is preliminary data.</text>
</comment>
<sequence>MGSNPAILVIDDSEVDRKIIEHVLTGEGYVVYHAHDPAVALWILENRSVELLITDEVMPGQNGHEFVAHLRSNPAFKKLPVVFVSGNAVSPKKVMKMFDAGGPIRFLPKPVSRERLLEEIHGALEDARDAA</sequence>
<dbReference type="EMBL" id="JAGQHS010000001">
    <property type="protein sequence ID" value="MCA9754221.1"/>
    <property type="molecule type" value="Genomic_DNA"/>
</dbReference>
<dbReference type="SUPFAM" id="SSF52172">
    <property type="entry name" value="CheY-like"/>
    <property type="match status" value="1"/>
</dbReference>
<evidence type="ECO:0000259" key="3">
    <source>
        <dbReference type="PROSITE" id="PS50110"/>
    </source>
</evidence>
<accession>A0A956SBD6</accession>